<feature type="non-terminal residue" evidence="1">
    <location>
        <position position="1"/>
    </location>
</feature>
<protein>
    <submittedName>
        <fullName evidence="1">Uncharacterized protein</fullName>
    </submittedName>
</protein>
<accession>A0ABS8SJS9</accession>
<gene>
    <name evidence="1" type="ORF">HAX54_039946</name>
</gene>
<dbReference type="Proteomes" id="UP000823775">
    <property type="component" value="Unassembled WGS sequence"/>
</dbReference>
<organism evidence="1 2">
    <name type="scientific">Datura stramonium</name>
    <name type="common">Jimsonweed</name>
    <name type="synonym">Common thornapple</name>
    <dbReference type="NCBI Taxonomy" id="4076"/>
    <lineage>
        <taxon>Eukaryota</taxon>
        <taxon>Viridiplantae</taxon>
        <taxon>Streptophyta</taxon>
        <taxon>Embryophyta</taxon>
        <taxon>Tracheophyta</taxon>
        <taxon>Spermatophyta</taxon>
        <taxon>Magnoliopsida</taxon>
        <taxon>eudicotyledons</taxon>
        <taxon>Gunneridae</taxon>
        <taxon>Pentapetalae</taxon>
        <taxon>asterids</taxon>
        <taxon>lamiids</taxon>
        <taxon>Solanales</taxon>
        <taxon>Solanaceae</taxon>
        <taxon>Solanoideae</taxon>
        <taxon>Datureae</taxon>
        <taxon>Datura</taxon>
    </lineage>
</organism>
<keyword evidence="2" id="KW-1185">Reference proteome</keyword>
<evidence type="ECO:0000313" key="2">
    <source>
        <dbReference type="Proteomes" id="UP000823775"/>
    </source>
</evidence>
<dbReference type="EMBL" id="JACEIK010000559">
    <property type="protein sequence ID" value="MCD7459063.1"/>
    <property type="molecule type" value="Genomic_DNA"/>
</dbReference>
<evidence type="ECO:0000313" key="1">
    <source>
        <dbReference type="EMBL" id="MCD7459063.1"/>
    </source>
</evidence>
<reference evidence="1 2" key="1">
    <citation type="journal article" date="2021" name="BMC Genomics">
        <title>Datura genome reveals duplications of psychoactive alkaloid biosynthetic genes and high mutation rate following tissue culture.</title>
        <authorList>
            <person name="Rajewski A."/>
            <person name="Carter-House D."/>
            <person name="Stajich J."/>
            <person name="Litt A."/>
        </authorList>
    </citation>
    <scope>NUCLEOTIDE SEQUENCE [LARGE SCALE GENOMIC DNA]</scope>
    <source>
        <strain evidence="1">AR-01</strain>
    </source>
</reference>
<sequence>FDLWHLQVVMADLDLDPALSEMGFRLVTFLKEFIIEKCNQLPMEDEIGLQKSKLIWILQGRLFPLTFGWLISLSRVSCSIHSTKEDYLGERLTKVHTSTSSTS</sequence>
<name>A0ABS8SJS9_DATST</name>
<comment type="caution">
    <text evidence="1">The sequence shown here is derived from an EMBL/GenBank/DDBJ whole genome shotgun (WGS) entry which is preliminary data.</text>
</comment>
<proteinExistence type="predicted"/>